<protein>
    <submittedName>
        <fullName evidence="2">Uncharacterized protein</fullName>
    </submittedName>
</protein>
<feature type="compositionally biased region" description="Basic and acidic residues" evidence="1">
    <location>
        <begin position="234"/>
        <end position="247"/>
    </location>
</feature>
<feature type="region of interest" description="Disordered" evidence="1">
    <location>
        <begin position="661"/>
        <end position="682"/>
    </location>
</feature>
<feature type="compositionally biased region" description="Polar residues" evidence="1">
    <location>
        <begin position="26"/>
        <end position="35"/>
    </location>
</feature>
<dbReference type="Proteomes" id="UP001143548">
    <property type="component" value="Unassembled WGS sequence"/>
</dbReference>
<accession>A0A9W6DME8</accession>
<organism evidence="2 3">
    <name type="scientific">Aspergillus brasiliensis</name>
    <dbReference type="NCBI Taxonomy" id="319629"/>
    <lineage>
        <taxon>Eukaryota</taxon>
        <taxon>Fungi</taxon>
        <taxon>Dikarya</taxon>
        <taxon>Ascomycota</taxon>
        <taxon>Pezizomycotina</taxon>
        <taxon>Eurotiomycetes</taxon>
        <taxon>Eurotiomycetidae</taxon>
        <taxon>Eurotiales</taxon>
        <taxon>Aspergillaceae</taxon>
        <taxon>Aspergillus</taxon>
        <taxon>Aspergillus subgen. Circumdati</taxon>
    </lineage>
</organism>
<evidence type="ECO:0000313" key="2">
    <source>
        <dbReference type="EMBL" id="GKZ20062.1"/>
    </source>
</evidence>
<feature type="compositionally biased region" description="Polar residues" evidence="1">
    <location>
        <begin position="285"/>
        <end position="308"/>
    </location>
</feature>
<comment type="caution">
    <text evidence="2">The sequence shown here is derived from an EMBL/GenBank/DDBJ whole genome shotgun (WGS) entry which is preliminary data.</text>
</comment>
<proteinExistence type="predicted"/>
<feature type="region of interest" description="Disordered" evidence="1">
    <location>
        <begin position="116"/>
        <end position="389"/>
    </location>
</feature>
<evidence type="ECO:0000313" key="3">
    <source>
        <dbReference type="Proteomes" id="UP001143548"/>
    </source>
</evidence>
<name>A0A9W6DME8_9EURO</name>
<reference evidence="2" key="1">
    <citation type="submission" date="2022-07" db="EMBL/GenBank/DDBJ databases">
        <title>Taxonomy of Aspergillus series Nigri: significant species reduction supported by multi-species coalescent approaches.</title>
        <authorList>
            <person name="Bian C."/>
            <person name="Kusuya Y."/>
            <person name="Sklenar F."/>
            <person name="D'hooge E."/>
            <person name="Yaguchi T."/>
            <person name="Takahashi H."/>
            <person name="Hubka V."/>
        </authorList>
    </citation>
    <scope>NUCLEOTIDE SEQUENCE</scope>
    <source>
        <strain evidence="2">CBS 733.88</strain>
    </source>
</reference>
<sequence>MSSSQLLCDLLSSLSPQDASEPTPLTPNTDTHTNISELDSSGVKSLLSTDLTSSFLSPSLSPSSPSLPVHRDRFVRSGLVSRGSAVLQGATKGRNSFGDGLASLIHSSANNAQMTVRARSGPPGVSPASSRRPVPTQQDPDYIENIKVEEEEDEEFVSDADEVDPNELKIDDAKRARKRKRDIDATYIPGKDEGEDDDLNPNANEIDPSELIDRVAKKNRKKRPGVDATYLPGKDGDGDSSHGDEVTVRAPKKRRMAPYTASRSSVNHRHLTPEKPMKAEAPVTPSAQTHPAYSQGVAQSSQIGNTTPDLGAIAYPTPDTLRKKSPTKATTALSSLPRAPATKKTPRKENENYIPDKSESPEPVAPPIKSIEAENTKPADLTEDDNEEYQDRPIHHTEKTGIVFDFSIERAKRWASAINVPEGRFNEEEKDLFFRLAMRGFEPVVPRSWRYDFPTLPESLYPRGSEPDDKPIIDVTRSSNLYAIKALTSLFAVGGRVRDCDILRQQPEPLIKQAIQKYICWAMFDSSLDTIEGALPVHVIYAQKKHEKTIKAVRKMNTKLRKLARRHQDELGVAISTDSGKKKVKIPRNTKFPLLIGFIICGPIVAILSHSTDPREIRDGEEDGRFISQFDLSERGQDVWNSLAIAITVMHVRRTMLSVAHQGKGSYRPGRGRSPSAFDIDR</sequence>
<dbReference type="EMBL" id="BROQ01000025">
    <property type="protein sequence ID" value="GKZ20062.1"/>
    <property type="molecule type" value="Genomic_DNA"/>
</dbReference>
<feature type="compositionally biased region" description="Acidic residues" evidence="1">
    <location>
        <begin position="149"/>
        <end position="165"/>
    </location>
</feature>
<feature type="region of interest" description="Disordered" evidence="1">
    <location>
        <begin position="14"/>
        <end position="35"/>
    </location>
</feature>
<feature type="compositionally biased region" description="Basic and acidic residues" evidence="1">
    <location>
        <begin position="347"/>
        <end position="360"/>
    </location>
</feature>
<gene>
    <name evidence="2" type="ORF">AbraCBS73388_005239</name>
</gene>
<evidence type="ECO:0000256" key="1">
    <source>
        <dbReference type="SAM" id="MobiDB-lite"/>
    </source>
</evidence>
<dbReference type="AlphaFoldDB" id="A0A9W6DME8"/>